<dbReference type="InterPro" id="IPR039685">
    <property type="entry name" value="FANCE"/>
</dbReference>
<protein>
    <recommendedName>
        <fullName evidence="3">Fanconi Anaemia group E protein C-terminal domain-containing protein</fullName>
    </recommendedName>
</protein>
<dbReference type="Gene3D" id="1.25.40.480">
    <property type="match status" value="1"/>
</dbReference>
<name>A0AAD8A1B3_DIPPU</name>
<dbReference type="PANTHER" id="PTHR32094">
    <property type="entry name" value="FANCONI ANEMIA GROUP E PROTEIN"/>
    <property type="match status" value="1"/>
</dbReference>
<reference evidence="1" key="2">
    <citation type="submission" date="2023-05" db="EMBL/GenBank/DDBJ databases">
        <authorList>
            <person name="Fouks B."/>
        </authorList>
    </citation>
    <scope>NUCLEOTIDE SEQUENCE</scope>
    <source>
        <strain evidence="1">Stay&amp;Tobe</strain>
        <tissue evidence="1">Testes</tissue>
    </source>
</reference>
<organism evidence="1 2">
    <name type="scientific">Diploptera punctata</name>
    <name type="common">Pacific beetle cockroach</name>
    <dbReference type="NCBI Taxonomy" id="6984"/>
    <lineage>
        <taxon>Eukaryota</taxon>
        <taxon>Metazoa</taxon>
        <taxon>Ecdysozoa</taxon>
        <taxon>Arthropoda</taxon>
        <taxon>Hexapoda</taxon>
        <taxon>Insecta</taxon>
        <taxon>Pterygota</taxon>
        <taxon>Neoptera</taxon>
        <taxon>Polyneoptera</taxon>
        <taxon>Dictyoptera</taxon>
        <taxon>Blattodea</taxon>
        <taxon>Blaberoidea</taxon>
        <taxon>Blaberidae</taxon>
        <taxon>Diplopterinae</taxon>
        <taxon>Diploptera</taxon>
    </lineage>
</organism>
<dbReference type="PANTHER" id="PTHR32094:SF5">
    <property type="entry name" value="FANCONI ANEMIA GROUP E PROTEIN"/>
    <property type="match status" value="1"/>
</dbReference>
<comment type="caution">
    <text evidence="1">The sequence shown here is derived from an EMBL/GenBank/DDBJ whole genome shotgun (WGS) entry which is preliminary data.</text>
</comment>
<evidence type="ECO:0000313" key="1">
    <source>
        <dbReference type="EMBL" id="KAJ9590664.1"/>
    </source>
</evidence>
<dbReference type="GO" id="GO:0043240">
    <property type="term" value="C:Fanconi anaemia nuclear complex"/>
    <property type="evidence" value="ECO:0007669"/>
    <property type="project" value="InterPro"/>
</dbReference>
<dbReference type="EMBL" id="JASPKZ010004197">
    <property type="protein sequence ID" value="KAJ9590664.1"/>
    <property type="molecule type" value="Genomic_DNA"/>
</dbReference>
<accession>A0AAD8A1B3</accession>
<evidence type="ECO:0008006" key="3">
    <source>
        <dbReference type="Google" id="ProtNLM"/>
    </source>
</evidence>
<evidence type="ECO:0000313" key="2">
    <source>
        <dbReference type="Proteomes" id="UP001233999"/>
    </source>
</evidence>
<keyword evidence="2" id="KW-1185">Reference proteome</keyword>
<dbReference type="AlphaFoldDB" id="A0AAD8A1B3"/>
<gene>
    <name evidence="1" type="ORF">L9F63_016292</name>
</gene>
<dbReference type="Proteomes" id="UP001233999">
    <property type="component" value="Unassembled WGS sequence"/>
</dbReference>
<reference evidence="1" key="1">
    <citation type="journal article" date="2023" name="IScience">
        <title>Live-bearing cockroach genome reveals convergent evolutionary mechanisms linked to viviparity in insects and beyond.</title>
        <authorList>
            <person name="Fouks B."/>
            <person name="Harrison M.C."/>
            <person name="Mikhailova A.A."/>
            <person name="Marchal E."/>
            <person name="English S."/>
            <person name="Carruthers M."/>
            <person name="Jennings E.C."/>
            <person name="Chiamaka E.L."/>
            <person name="Frigard R.A."/>
            <person name="Pippel M."/>
            <person name="Attardo G.M."/>
            <person name="Benoit J.B."/>
            <person name="Bornberg-Bauer E."/>
            <person name="Tobe S.S."/>
        </authorList>
    </citation>
    <scope>NUCLEOTIDE SEQUENCE</scope>
    <source>
        <strain evidence="1">Stay&amp;Tobe</strain>
    </source>
</reference>
<dbReference type="GO" id="GO:0036297">
    <property type="term" value="P:interstrand cross-link repair"/>
    <property type="evidence" value="ECO:0007669"/>
    <property type="project" value="InterPro"/>
</dbReference>
<proteinExistence type="predicted"/>
<feature type="non-terminal residue" evidence="1">
    <location>
        <position position="1"/>
    </location>
</feature>
<sequence length="340" mass="37883">MNMSNKECNPDVDVEFGKVVIASHVLHKLSELNCHEHRDESNLFSHFFRHQESQFESLWKAPLQLEKRHAAVGGTAVSGHIDPDVKADEGRMEINNIVENQDDSHGDVMDTQNPMMDLVCSLDEQTATCEQLSGVSDQQLMSVLCRLSDAGLCHVCSLLCSMSPSEQSRLGSLVCRHLLLPKLQRKNEESHNRNVVKAVIEFTKTFPHLSCTEVLLPLMLCSQDDTLLQIVSEALSPEHRDSLLRNFLDHEPSKIEEWQIPLIESMLSTSCEDLVKRQLVQLLSSSADDLARNNQFAKLLVNVIKQLGPGAPADVIHQLTAIVSANKSVLKRAAEKALNA</sequence>